<feature type="domain" description="CAAX prenyl protease 2/Lysostaphin resistance protein A-like" evidence="3">
    <location>
        <begin position="151"/>
        <end position="238"/>
    </location>
</feature>
<protein>
    <submittedName>
        <fullName evidence="4">CAAX amino terminal protease family protein</fullName>
    </submittedName>
</protein>
<feature type="transmembrane region" description="Helical" evidence="2">
    <location>
        <begin position="70"/>
        <end position="90"/>
    </location>
</feature>
<organism evidence="4 5">
    <name type="scientific">Corynebacterium genitalium ATCC 33030</name>
    <dbReference type="NCBI Taxonomy" id="585529"/>
    <lineage>
        <taxon>Bacteria</taxon>
        <taxon>Bacillati</taxon>
        <taxon>Actinomycetota</taxon>
        <taxon>Actinomycetes</taxon>
        <taxon>Mycobacteriales</taxon>
        <taxon>Corynebacteriaceae</taxon>
        <taxon>Corynebacterium</taxon>
    </lineage>
</organism>
<dbReference type="Proteomes" id="UP000004208">
    <property type="component" value="Unassembled WGS sequence"/>
</dbReference>
<dbReference type="InterPro" id="IPR003675">
    <property type="entry name" value="Rce1/LyrA-like_dom"/>
</dbReference>
<dbReference type="Pfam" id="PF02517">
    <property type="entry name" value="Rce1-like"/>
    <property type="match status" value="1"/>
</dbReference>
<gene>
    <name evidence="4" type="ORF">HMPREF0291_11108</name>
</gene>
<feature type="region of interest" description="Disordered" evidence="1">
    <location>
        <begin position="306"/>
        <end position="367"/>
    </location>
</feature>
<dbReference type="HOGENOM" id="CLU_052492_0_1_11"/>
<reference evidence="4" key="1">
    <citation type="submission" date="2010-06" db="EMBL/GenBank/DDBJ databases">
        <authorList>
            <person name="Muzny D."/>
            <person name="Qin X."/>
            <person name="Buhay C."/>
            <person name="Dugan-Rocha S."/>
            <person name="Ding Y."/>
            <person name="Chen G."/>
            <person name="Hawes A."/>
            <person name="Holder M."/>
            <person name="Jhangiani S."/>
            <person name="Johnson A."/>
            <person name="Khan Z."/>
            <person name="Li Z."/>
            <person name="Liu W."/>
            <person name="Liu X."/>
            <person name="Perez L."/>
            <person name="Shen H."/>
            <person name="Wang Q."/>
            <person name="Watt J."/>
            <person name="Xi L."/>
            <person name="Xin Y."/>
            <person name="Zhou J."/>
            <person name="Deng J."/>
            <person name="Jiang H."/>
            <person name="Liu Y."/>
            <person name="Qu J."/>
            <person name="Song X.-Z."/>
            <person name="Zhang L."/>
            <person name="Villasana D."/>
            <person name="Johnson A."/>
            <person name="Liu J."/>
            <person name="Liyanage D."/>
            <person name="Lorensuhewa L."/>
            <person name="Robinson T."/>
            <person name="Song A."/>
            <person name="Song B.-B."/>
            <person name="Dinh H."/>
            <person name="Thornton R."/>
            <person name="Coyle M."/>
            <person name="Francisco L."/>
            <person name="Jackson L."/>
            <person name="Javaid M."/>
            <person name="Korchina V."/>
            <person name="Kovar C."/>
            <person name="Mata R."/>
            <person name="Mathew T."/>
            <person name="Ngo R."/>
            <person name="Nguyen L."/>
            <person name="Nguyen N."/>
            <person name="Okwuonu G."/>
            <person name="Ongeri F."/>
            <person name="Pham C."/>
            <person name="Simmons D."/>
            <person name="Wilczek-Boney K."/>
            <person name="Hale W."/>
            <person name="Jakkamsetti A."/>
            <person name="Pham P."/>
            <person name="Ruth R."/>
            <person name="San Lucas F."/>
            <person name="Warren J."/>
            <person name="Zhang J."/>
            <person name="Zhao Z."/>
            <person name="Zhou C."/>
            <person name="Zhu D."/>
            <person name="Lee S."/>
            <person name="Bess C."/>
            <person name="Blankenburg K."/>
            <person name="Forbes L."/>
            <person name="Fu Q."/>
            <person name="Gubbala S."/>
            <person name="Hirani K."/>
            <person name="Jayaseelan J.C."/>
            <person name="Lara F."/>
            <person name="Munidasa M."/>
            <person name="Palculict T."/>
            <person name="Patil S."/>
            <person name="Pu L.-L."/>
            <person name="Saada N."/>
            <person name="Tang L."/>
            <person name="Weissenberger G."/>
            <person name="Zhu Y."/>
            <person name="Hemphill L."/>
            <person name="Shang Y."/>
            <person name="Youmans B."/>
            <person name="Ayvaz T."/>
            <person name="Ross M."/>
            <person name="Santibanez J."/>
            <person name="Aqrawi P."/>
            <person name="Gross S."/>
            <person name="Joshi V."/>
            <person name="Fowler G."/>
            <person name="Nazareth L."/>
            <person name="Reid J."/>
            <person name="Worley K."/>
            <person name="Petrosino J."/>
            <person name="Highlander S."/>
            <person name="Gibbs R."/>
        </authorList>
    </citation>
    <scope>NUCLEOTIDE SEQUENCE [LARGE SCALE GENOMIC DNA]</scope>
    <source>
        <strain evidence="4">ATCC 33030</strain>
    </source>
</reference>
<feature type="transmembrane region" description="Helical" evidence="2">
    <location>
        <begin position="147"/>
        <end position="168"/>
    </location>
</feature>
<feature type="transmembrane region" description="Helical" evidence="2">
    <location>
        <begin position="26"/>
        <end position="50"/>
    </location>
</feature>
<dbReference type="RefSeq" id="WP_005289247.1">
    <property type="nucleotide sequence ID" value="NZ_CM000961.1"/>
</dbReference>
<keyword evidence="2" id="KW-1133">Transmembrane helix</keyword>
<feature type="transmembrane region" description="Helical" evidence="2">
    <location>
        <begin position="204"/>
        <end position="220"/>
    </location>
</feature>
<dbReference type="GO" id="GO:0080120">
    <property type="term" value="P:CAAX-box protein maturation"/>
    <property type="evidence" value="ECO:0007669"/>
    <property type="project" value="UniProtKB-ARBA"/>
</dbReference>
<feature type="compositionally biased region" description="Pro residues" evidence="1">
    <location>
        <begin position="319"/>
        <end position="342"/>
    </location>
</feature>
<proteinExistence type="predicted"/>
<feature type="transmembrane region" description="Helical" evidence="2">
    <location>
        <begin position="111"/>
        <end position="135"/>
    </location>
</feature>
<keyword evidence="2" id="KW-0472">Membrane</keyword>
<evidence type="ECO:0000313" key="5">
    <source>
        <dbReference type="Proteomes" id="UP000004208"/>
    </source>
</evidence>
<comment type="caution">
    <text evidence="4">The sequence shown here is derived from an EMBL/GenBank/DDBJ whole genome shotgun (WGS) entry which is preliminary data.</text>
</comment>
<feature type="transmembrane region" description="Helical" evidence="2">
    <location>
        <begin position="258"/>
        <end position="280"/>
    </location>
</feature>
<feature type="transmembrane region" description="Helical" evidence="2">
    <location>
        <begin position="180"/>
        <end position="198"/>
    </location>
</feature>
<keyword evidence="2" id="KW-0812">Transmembrane</keyword>
<evidence type="ECO:0000259" key="3">
    <source>
        <dbReference type="Pfam" id="PF02517"/>
    </source>
</evidence>
<dbReference type="EMBL" id="ACLJ02000002">
    <property type="protein sequence ID" value="EFK54728.1"/>
    <property type="molecule type" value="Genomic_DNA"/>
</dbReference>
<keyword evidence="5" id="KW-1185">Reference proteome</keyword>
<feature type="compositionally biased region" description="Pro residues" evidence="1">
    <location>
        <begin position="352"/>
        <end position="367"/>
    </location>
</feature>
<dbReference type="GO" id="GO:0006508">
    <property type="term" value="P:proteolysis"/>
    <property type="evidence" value="ECO:0007669"/>
    <property type="project" value="UniProtKB-KW"/>
</dbReference>
<dbReference type="GO" id="GO:0004175">
    <property type="term" value="F:endopeptidase activity"/>
    <property type="evidence" value="ECO:0007669"/>
    <property type="project" value="UniProtKB-ARBA"/>
</dbReference>
<keyword evidence="4" id="KW-0378">Hydrolase</keyword>
<evidence type="ECO:0000256" key="1">
    <source>
        <dbReference type="SAM" id="MobiDB-lite"/>
    </source>
</evidence>
<evidence type="ECO:0000256" key="2">
    <source>
        <dbReference type="SAM" id="Phobius"/>
    </source>
</evidence>
<name>D7WC99_9CORY</name>
<dbReference type="AlphaFoldDB" id="D7WC99"/>
<accession>D7WC99</accession>
<dbReference type="STRING" id="585529.HMPREF0291_11108"/>
<keyword evidence="4" id="KW-0645">Protease</keyword>
<dbReference type="eggNOG" id="COG1266">
    <property type="taxonomic scope" value="Bacteria"/>
</dbReference>
<sequence>MSLPYHRLARTHRLGKYTPWHPFIELILLTAFSFALMLAFILVVGFALVAVDYPLPLRGTFEELDESDPAMKFLLYGSLAAMIPAPFLAARITGRRPRALWSVDNRFRWGLFGRAALVVATFHIVTSLLDAVFASTGTFLPDFDERSLIILLIVAAYTPLQCAAEEIIYRGALPQIVGAWIRKPWLAYLLPIPFFVLAHDYDPAGLFFVAIFAVFASILVHRTGGLEVAIAFHAGNNMSVEWYALMGIDADITERPSLIFISELSTWVLFAILLIVFWNFSPPAREPAPARPQPGVHYPAVAPPPYPPHPALQGHVPPHQMPQPQHPQQPVPQPLQYPPSRNPLPVQYQQPQYPPPAQYPPVPPYYR</sequence>
<evidence type="ECO:0000313" key="4">
    <source>
        <dbReference type="EMBL" id="EFK54728.1"/>
    </source>
</evidence>
<dbReference type="OrthoDB" id="2680086at2"/>